<protein>
    <submittedName>
        <fullName evidence="2">Uncharacterized protein</fullName>
    </submittedName>
</protein>
<feature type="transmembrane region" description="Helical" evidence="1">
    <location>
        <begin position="12"/>
        <end position="33"/>
    </location>
</feature>
<name>W2UL20_9FLAO</name>
<evidence type="ECO:0000313" key="3">
    <source>
        <dbReference type="Proteomes" id="UP000018850"/>
    </source>
</evidence>
<evidence type="ECO:0000256" key="1">
    <source>
        <dbReference type="SAM" id="Phobius"/>
    </source>
</evidence>
<comment type="caution">
    <text evidence="2">The sequence shown here is derived from an EMBL/GenBank/DDBJ whole genome shotgun (WGS) entry which is preliminary data.</text>
</comment>
<sequence>MADSKPIKMKFLRLFGIIIFMFGMIASTVYHSASSDINWIDFVLGSITGAGLGLALGLLRRG</sequence>
<dbReference type="Proteomes" id="UP000018850">
    <property type="component" value="Unassembled WGS sequence"/>
</dbReference>
<proteinExistence type="predicted"/>
<reference evidence="3" key="1">
    <citation type="submission" date="2013-11" db="EMBL/GenBank/DDBJ databases">
        <title>Draft genome sequence from a member of Zhouia, isolated tidal flat.</title>
        <authorList>
            <person name="Jin H."/>
            <person name="Jeon C.O."/>
        </authorList>
    </citation>
    <scope>NUCLEOTIDE SEQUENCE [LARGE SCALE GENOMIC DNA]</scope>
    <source>
        <strain evidence="3">AD3</strain>
    </source>
</reference>
<dbReference type="AlphaFoldDB" id="W2UL20"/>
<dbReference type="EMBL" id="AYXY01000026">
    <property type="protein sequence ID" value="ETN94032.1"/>
    <property type="molecule type" value="Genomic_DNA"/>
</dbReference>
<keyword evidence="1" id="KW-0812">Transmembrane</keyword>
<feature type="transmembrane region" description="Helical" evidence="1">
    <location>
        <begin position="39"/>
        <end position="59"/>
    </location>
</feature>
<keyword evidence="1" id="KW-0472">Membrane</keyword>
<gene>
    <name evidence="2" type="ORF">P278_28360</name>
</gene>
<organism evidence="2 3">
    <name type="scientific">Zhouia amylolytica AD3</name>
    <dbReference type="NCBI Taxonomy" id="1286632"/>
    <lineage>
        <taxon>Bacteria</taxon>
        <taxon>Pseudomonadati</taxon>
        <taxon>Bacteroidota</taxon>
        <taxon>Flavobacteriia</taxon>
        <taxon>Flavobacteriales</taxon>
        <taxon>Flavobacteriaceae</taxon>
        <taxon>Zhouia</taxon>
    </lineage>
</organism>
<accession>W2UL20</accession>
<evidence type="ECO:0000313" key="2">
    <source>
        <dbReference type="EMBL" id="ETN94032.1"/>
    </source>
</evidence>
<keyword evidence="3" id="KW-1185">Reference proteome</keyword>
<keyword evidence="1" id="KW-1133">Transmembrane helix</keyword>
<reference evidence="2 3" key="2">
    <citation type="journal article" date="2016" name="Genome Announc.">
        <title>Draft Genome Sequence of Zhouia amylolytica AD3, Isolated from Tidal Flat Sediment.</title>
        <authorList>
            <person name="Jia B."/>
            <person name="Jin H.M."/>
            <person name="Lee H.J."/>
            <person name="Jeon C.O."/>
        </authorList>
    </citation>
    <scope>NUCLEOTIDE SEQUENCE [LARGE SCALE GENOMIC DNA]</scope>
    <source>
        <strain evidence="2 3">AD3</strain>
    </source>
</reference>